<dbReference type="InterPro" id="IPR046348">
    <property type="entry name" value="SIS_dom_sf"/>
</dbReference>
<dbReference type="OrthoDB" id="2930at2"/>
<accession>E3CYF5</accession>
<dbReference type="GO" id="GO:0003700">
    <property type="term" value="F:DNA-binding transcription factor activity"/>
    <property type="evidence" value="ECO:0007669"/>
    <property type="project" value="InterPro"/>
</dbReference>
<evidence type="ECO:0000256" key="1">
    <source>
        <dbReference type="ARBA" id="ARBA00023015"/>
    </source>
</evidence>
<keyword evidence="7" id="KW-1185">Reference proteome</keyword>
<protein>
    <submittedName>
        <fullName evidence="6">Transcriptional regulator, RpiR family</fullName>
    </submittedName>
</protein>
<dbReference type="InterPro" id="IPR036388">
    <property type="entry name" value="WH-like_DNA-bd_sf"/>
</dbReference>
<dbReference type="GO" id="GO:0003677">
    <property type="term" value="F:DNA binding"/>
    <property type="evidence" value="ECO:0007669"/>
    <property type="project" value="UniProtKB-KW"/>
</dbReference>
<keyword evidence="2" id="KW-0238">DNA-binding</keyword>
<dbReference type="Gene3D" id="1.10.10.10">
    <property type="entry name" value="Winged helix-like DNA-binding domain superfamily/Winged helix DNA-binding domain"/>
    <property type="match status" value="1"/>
</dbReference>
<sequence>MPIPDDLPLVERITNLAGTLSPKQHRLASHILANPLKAAFLTSTALAAEAGVSDSTVIRFAVLLGFEGYPQLQKELQRAFQDQVAQLDQYPLGQENEAVPLYRKVFALEASLLAATEEALCPRDFETAVDLLARARSVVVLGTPPSASVASYAAFFLGVLRPDVRLVTDLSVGSYTSLQDVGPDSVVLAFSFPRYAAQTSVLAEHLHGKGVPIVVVTDSKLAPLATLASTLLVVPMRFISFVDPLAAPMALMHALLIGVFLKDPEHSRKQVKLFEHFWKENRLFLREDMDILGLL</sequence>
<dbReference type="PANTHER" id="PTHR30514:SF18">
    <property type="entry name" value="RPIR-FAMILY TRANSCRIPTIONAL REGULATOR"/>
    <property type="match status" value="1"/>
</dbReference>
<evidence type="ECO:0000259" key="4">
    <source>
        <dbReference type="PROSITE" id="PS51071"/>
    </source>
</evidence>
<dbReference type="InterPro" id="IPR000281">
    <property type="entry name" value="HTH_RpiR"/>
</dbReference>
<evidence type="ECO:0000256" key="3">
    <source>
        <dbReference type="ARBA" id="ARBA00023163"/>
    </source>
</evidence>
<feature type="domain" description="HTH rpiR-type" evidence="4">
    <location>
        <begin position="7"/>
        <end position="83"/>
    </location>
</feature>
<dbReference type="RefSeq" id="WP_006301778.1">
    <property type="nucleotide sequence ID" value="NZ_CM001022.1"/>
</dbReference>
<evidence type="ECO:0000313" key="6">
    <source>
        <dbReference type="EMBL" id="EFQ24537.1"/>
    </source>
</evidence>
<keyword evidence="1" id="KW-0805">Transcription regulation</keyword>
<dbReference type="Pfam" id="PF01418">
    <property type="entry name" value="HTH_6"/>
    <property type="match status" value="1"/>
</dbReference>
<evidence type="ECO:0000256" key="2">
    <source>
        <dbReference type="ARBA" id="ARBA00023125"/>
    </source>
</evidence>
<name>E3CYF5_9BACT</name>
<dbReference type="InterPro" id="IPR009057">
    <property type="entry name" value="Homeodomain-like_sf"/>
</dbReference>
<dbReference type="PANTHER" id="PTHR30514">
    <property type="entry name" value="GLUCOKINASE"/>
    <property type="match status" value="1"/>
</dbReference>
<dbReference type="PROSITE" id="PS51464">
    <property type="entry name" value="SIS"/>
    <property type="match status" value="1"/>
</dbReference>
<keyword evidence="3" id="KW-0804">Transcription</keyword>
<dbReference type="Pfam" id="PF01380">
    <property type="entry name" value="SIS"/>
    <property type="match status" value="1"/>
</dbReference>
<evidence type="ECO:0000259" key="5">
    <source>
        <dbReference type="PROSITE" id="PS51464"/>
    </source>
</evidence>
<dbReference type="Gene3D" id="3.40.50.10490">
    <property type="entry name" value="Glucose-6-phosphate isomerase like protein, domain 1"/>
    <property type="match status" value="1"/>
</dbReference>
<dbReference type="SUPFAM" id="SSF46689">
    <property type="entry name" value="Homeodomain-like"/>
    <property type="match status" value="1"/>
</dbReference>
<dbReference type="InterPro" id="IPR047640">
    <property type="entry name" value="RpiR-like"/>
</dbReference>
<dbReference type="GO" id="GO:1901135">
    <property type="term" value="P:carbohydrate derivative metabolic process"/>
    <property type="evidence" value="ECO:0007669"/>
    <property type="project" value="InterPro"/>
</dbReference>
<dbReference type="AlphaFoldDB" id="E3CYF5"/>
<dbReference type="eggNOG" id="COG1737">
    <property type="taxonomic scope" value="Bacteria"/>
</dbReference>
<dbReference type="PaxDb" id="584708-Apau_2126"/>
<gene>
    <name evidence="6" type="ORF">Apau_2126</name>
</gene>
<dbReference type="EMBL" id="CM001022">
    <property type="protein sequence ID" value="EFQ24537.1"/>
    <property type="molecule type" value="Genomic_DNA"/>
</dbReference>
<dbReference type="SUPFAM" id="SSF53697">
    <property type="entry name" value="SIS domain"/>
    <property type="match status" value="1"/>
</dbReference>
<dbReference type="HOGENOM" id="CLU_055769_1_1_0"/>
<dbReference type="STRING" id="584708.Apau_2126"/>
<dbReference type="PROSITE" id="PS51071">
    <property type="entry name" value="HTH_RPIR"/>
    <property type="match status" value="1"/>
</dbReference>
<dbReference type="InterPro" id="IPR001347">
    <property type="entry name" value="SIS_dom"/>
</dbReference>
<dbReference type="Proteomes" id="UP000005096">
    <property type="component" value="Chromosome"/>
</dbReference>
<dbReference type="GO" id="GO:0097367">
    <property type="term" value="F:carbohydrate derivative binding"/>
    <property type="evidence" value="ECO:0007669"/>
    <property type="project" value="InterPro"/>
</dbReference>
<feature type="domain" description="SIS" evidence="5">
    <location>
        <begin position="128"/>
        <end position="265"/>
    </location>
</feature>
<proteinExistence type="predicted"/>
<dbReference type="CDD" id="cd05013">
    <property type="entry name" value="SIS_RpiR"/>
    <property type="match status" value="1"/>
</dbReference>
<dbReference type="InterPro" id="IPR035472">
    <property type="entry name" value="RpiR-like_SIS"/>
</dbReference>
<organism evidence="6 7">
    <name type="scientific">Aminomonas paucivorans DSM 12260</name>
    <dbReference type="NCBI Taxonomy" id="584708"/>
    <lineage>
        <taxon>Bacteria</taxon>
        <taxon>Thermotogati</taxon>
        <taxon>Synergistota</taxon>
        <taxon>Synergistia</taxon>
        <taxon>Synergistales</taxon>
        <taxon>Synergistaceae</taxon>
        <taxon>Aminomonas</taxon>
    </lineage>
</organism>
<evidence type="ECO:0000313" key="7">
    <source>
        <dbReference type="Proteomes" id="UP000005096"/>
    </source>
</evidence>
<reference evidence="6 7" key="1">
    <citation type="journal article" date="2010" name="Stand. Genomic Sci.">
        <title>Non-contiguous finished genome sequence of Aminomonas paucivorans type strain (GLU-3).</title>
        <authorList>
            <person name="Pitluck S."/>
            <person name="Yasawong M."/>
            <person name="Held B."/>
            <person name="Lapidus A."/>
            <person name="Nolan M."/>
            <person name="Copeland A."/>
            <person name="Lucas S."/>
            <person name="Del Rio T.G."/>
            <person name="Tice H."/>
            <person name="Cheng J.F."/>
            <person name="Chertkov O."/>
            <person name="Goodwin L."/>
            <person name="Tapia R."/>
            <person name="Han C."/>
            <person name="Liolios K."/>
            <person name="Ivanova N."/>
            <person name="Mavromatis K."/>
            <person name="Ovchinnikova G."/>
            <person name="Pati A."/>
            <person name="Chen A."/>
            <person name="Palaniappan K."/>
            <person name="Land M."/>
            <person name="Hauser L."/>
            <person name="Chang Y.J."/>
            <person name="Jeffries C.D."/>
            <person name="Pukall R."/>
            <person name="Spring S."/>
            <person name="Rohde M."/>
            <person name="Sikorski J."/>
            <person name="Goker M."/>
            <person name="Woyke T."/>
            <person name="Bristow J."/>
            <person name="Eisen J.A."/>
            <person name="Markowitz V."/>
            <person name="Hugenholtz P."/>
            <person name="Kyrpides N.C."/>
            <person name="Klenk H.P."/>
        </authorList>
    </citation>
    <scope>NUCLEOTIDE SEQUENCE [LARGE SCALE GENOMIC DNA]</scope>
    <source>
        <strain evidence="6 7">DSM 12260</strain>
    </source>
</reference>